<evidence type="ECO:0000256" key="3">
    <source>
        <dbReference type="ARBA" id="ARBA00022729"/>
    </source>
</evidence>
<evidence type="ECO:0000259" key="5">
    <source>
        <dbReference type="Pfam" id="PF00496"/>
    </source>
</evidence>
<protein>
    <submittedName>
        <fullName evidence="6">Peptide ABC transporter</fullName>
    </submittedName>
    <submittedName>
        <fullName evidence="7">Peptide/nickel transport system substrate-binding protein</fullName>
    </submittedName>
</protein>
<dbReference type="GO" id="GO:0015833">
    <property type="term" value="P:peptide transport"/>
    <property type="evidence" value="ECO:0007669"/>
    <property type="project" value="TreeGrafter"/>
</dbReference>
<keyword evidence="3 4" id="KW-0732">Signal</keyword>
<comment type="subcellular location">
    <subcellularLocation>
        <location evidence="1">Periplasm</location>
    </subcellularLocation>
</comment>
<evidence type="ECO:0000313" key="9">
    <source>
        <dbReference type="Proteomes" id="UP000184533"/>
    </source>
</evidence>
<comment type="similarity">
    <text evidence="2">Belongs to the bacterial solute-binding protein 5 family.</text>
</comment>
<dbReference type="InterPro" id="IPR000914">
    <property type="entry name" value="SBP_5_dom"/>
</dbReference>
<evidence type="ECO:0000313" key="7">
    <source>
        <dbReference type="EMBL" id="SHE44883.1"/>
    </source>
</evidence>
<organism evidence="6 8">
    <name type="scientific">Devosia limi DSM 17137</name>
    <dbReference type="NCBI Taxonomy" id="1121477"/>
    <lineage>
        <taxon>Bacteria</taxon>
        <taxon>Pseudomonadati</taxon>
        <taxon>Pseudomonadota</taxon>
        <taxon>Alphaproteobacteria</taxon>
        <taxon>Hyphomicrobiales</taxon>
        <taxon>Devosiaceae</taxon>
        <taxon>Devosia</taxon>
    </lineage>
</organism>
<dbReference type="EMBL" id="FQVC01000001">
    <property type="protein sequence ID" value="SHE44883.1"/>
    <property type="molecule type" value="Genomic_DNA"/>
</dbReference>
<proteinExistence type="inferred from homology"/>
<name>A0A0F5LP12_9HYPH</name>
<evidence type="ECO:0000313" key="6">
    <source>
        <dbReference type="EMBL" id="KKB83889.1"/>
    </source>
</evidence>
<feature type="signal peptide" evidence="4">
    <location>
        <begin position="1"/>
        <end position="24"/>
    </location>
</feature>
<evidence type="ECO:0000256" key="4">
    <source>
        <dbReference type="SAM" id="SignalP"/>
    </source>
</evidence>
<gene>
    <name evidence="7" type="ORF">SAMN02745223_00404</name>
    <name evidence="6" type="ORF">VW29_12950</name>
</gene>
<dbReference type="Pfam" id="PF00496">
    <property type="entry name" value="SBP_bac_5"/>
    <property type="match status" value="1"/>
</dbReference>
<dbReference type="SUPFAM" id="SSF53850">
    <property type="entry name" value="Periplasmic binding protein-like II"/>
    <property type="match status" value="1"/>
</dbReference>
<dbReference type="GO" id="GO:0030288">
    <property type="term" value="C:outer membrane-bounded periplasmic space"/>
    <property type="evidence" value="ECO:0007669"/>
    <property type="project" value="UniProtKB-ARBA"/>
</dbReference>
<dbReference type="CDD" id="cd08502">
    <property type="entry name" value="PBP2_NikA_DppA_OppA_like_16"/>
    <property type="match status" value="1"/>
</dbReference>
<evidence type="ECO:0000256" key="1">
    <source>
        <dbReference type="ARBA" id="ARBA00004418"/>
    </source>
</evidence>
<dbReference type="RefSeq" id="WP_046135688.1">
    <property type="nucleotide sequence ID" value="NZ_FQVC01000001.1"/>
</dbReference>
<dbReference type="Gene3D" id="3.10.105.10">
    <property type="entry name" value="Dipeptide-binding Protein, Domain 3"/>
    <property type="match status" value="1"/>
</dbReference>
<dbReference type="GO" id="GO:0043190">
    <property type="term" value="C:ATP-binding cassette (ABC) transporter complex"/>
    <property type="evidence" value="ECO:0007669"/>
    <property type="project" value="InterPro"/>
</dbReference>
<feature type="chain" id="PRO_5015038312" evidence="4">
    <location>
        <begin position="25"/>
        <end position="508"/>
    </location>
</feature>
<dbReference type="Proteomes" id="UP000184533">
    <property type="component" value="Unassembled WGS sequence"/>
</dbReference>
<dbReference type="PATRIC" id="fig|1121477.3.peg.3746"/>
<dbReference type="PANTHER" id="PTHR30290:SF38">
    <property type="entry name" value="D,D-DIPEPTIDE-BINDING PERIPLASMIC PROTEIN DDPA-RELATED"/>
    <property type="match status" value="1"/>
</dbReference>
<dbReference type="InterPro" id="IPR030678">
    <property type="entry name" value="Peptide/Ni-bd"/>
</dbReference>
<sequence>MKRLGLALTCSLIALAATAPGASAQSHGGVADIATIGEPPTLDAMVSATDIVGTITQHIFETLYTFDADWKVAPLLAVDLPEISEDGTVYTIALRQGITFHDGSAMTSSDVLASLTRWTEVASRGKQAAAAIEAIEAIDDFTIRITLTRPYAPLLSLLAFNNAAAIIIPEEDVAVPLEKVTGTGPYKLQEHLPDQYIQLVRFDDYSSRSEDPSKFAGARHAYLDEIRFLPVPDANTRVEASVAGEYDYVDSLPVEAYPRLEQGKSEALLLQHFGWPIFVMNTKEGVLADPMARKAVQAALDTSDMLIAAFGDTQFYSVDGPLYPEGYVWRSEVGIESYNVGDPEAAGEFLAQSEYDGQPLRILTSQQYPFHYKMAQVAQAYLELAGFKVDMQVVEWATLVQRNKKPELWDVFITHSPFLPEPSLNFIFSPTAGGWWDTPEKAAALLAFDAALTTEERVEKFADLQALYFEQAPVIKIGDFSALSSKSKSLGGFEPSPWPAFWNAYITE</sequence>
<dbReference type="InterPro" id="IPR039424">
    <property type="entry name" value="SBP_5"/>
</dbReference>
<feature type="domain" description="Solute-binding protein family 5" evidence="5">
    <location>
        <begin position="71"/>
        <end position="431"/>
    </location>
</feature>
<evidence type="ECO:0000256" key="2">
    <source>
        <dbReference type="ARBA" id="ARBA00005695"/>
    </source>
</evidence>
<reference evidence="6 8" key="1">
    <citation type="submission" date="2015-03" db="EMBL/GenBank/DDBJ databases">
        <authorList>
            <person name="Hassan Y.I."/>
            <person name="Lepp D."/>
            <person name="Zhou T."/>
        </authorList>
    </citation>
    <scope>NUCLEOTIDE SEQUENCE [LARGE SCALE GENOMIC DNA]</scope>
    <source>
        <strain evidence="6 8">DSM 17137</strain>
    </source>
</reference>
<dbReference type="Gene3D" id="3.40.190.10">
    <property type="entry name" value="Periplasmic binding protein-like II"/>
    <property type="match status" value="1"/>
</dbReference>
<dbReference type="STRING" id="1121477.SAMN02745223_00404"/>
<dbReference type="PIRSF" id="PIRSF002741">
    <property type="entry name" value="MppA"/>
    <property type="match status" value="1"/>
</dbReference>
<dbReference type="OrthoDB" id="9803988at2"/>
<keyword evidence="8" id="KW-1185">Reference proteome</keyword>
<accession>A0A0F5LP12</accession>
<dbReference type="PANTHER" id="PTHR30290">
    <property type="entry name" value="PERIPLASMIC BINDING COMPONENT OF ABC TRANSPORTER"/>
    <property type="match status" value="1"/>
</dbReference>
<dbReference type="EMBL" id="LAJF01000087">
    <property type="protein sequence ID" value="KKB83889.1"/>
    <property type="molecule type" value="Genomic_DNA"/>
</dbReference>
<dbReference type="GO" id="GO:1904680">
    <property type="term" value="F:peptide transmembrane transporter activity"/>
    <property type="evidence" value="ECO:0007669"/>
    <property type="project" value="TreeGrafter"/>
</dbReference>
<reference evidence="7 9" key="2">
    <citation type="submission" date="2016-11" db="EMBL/GenBank/DDBJ databases">
        <authorList>
            <person name="Jaros S."/>
            <person name="Januszkiewicz K."/>
            <person name="Wedrychowicz H."/>
        </authorList>
    </citation>
    <scope>NUCLEOTIDE SEQUENCE [LARGE SCALE GENOMIC DNA]</scope>
    <source>
        <strain evidence="7 9">DSM 17137</strain>
    </source>
</reference>
<dbReference type="AlphaFoldDB" id="A0A0F5LP12"/>
<dbReference type="Proteomes" id="UP000033608">
    <property type="component" value="Unassembled WGS sequence"/>
</dbReference>
<evidence type="ECO:0000313" key="8">
    <source>
        <dbReference type="Proteomes" id="UP000033608"/>
    </source>
</evidence>